<dbReference type="SUPFAM" id="SSF48452">
    <property type="entry name" value="TPR-like"/>
    <property type="match status" value="1"/>
</dbReference>
<organism evidence="2">
    <name type="scientific">freshwater metagenome</name>
    <dbReference type="NCBI Taxonomy" id="449393"/>
    <lineage>
        <taxon>unclassified sequences</taxon>
        <taxon>metagenomes</taxon>
        <taxon>ecological metagenomes</taxon>
    </lineage>
</organism>
<evidence type="ECO:0000259" key="1">
    <source>
        <dbReference type="Pfam" id="PF14020"/>
    </source>
</evidence>
<reference evidence="2" key="1">
    <citation type="submission" date="2014-06" db="EMBL/GenBank/DDBJ databases">
        <title>Key roles for freshwater Actinobacteria revealed by deep metagenomic sequencing.</title>
        <authorList>
            <person name="Ghai R."/>
            <person name="Mizuno C.M."/>
            <person name="Picazo A."/>
            <person name="Camacho A."/>
            <person name="Rodriguez-Valera F."/>
        </authorList>
    </citation>
    <scope>NUCLEOTIDE SEQUENCE</scope>
</reference>
<dbReference type="InterPro" id="IPR011990">
    <property type="entry name" value="TPR-like_helical_dom_sf"/>
</dbReference>
<evidence type="ECO:0000313" key="2">
    <source>
        <dbReference type="EMBL" id="KGA14515.1"/>
    </source>
</evidence>
<dbReference type="AlphaFoldDB" id="A0A094PS04"/>
<feature type="domain" description="DUF4236" evidence="1">
    <location>
        <begin position="3"/>
        <end position="57"/>
    </location>
</feature>
<dbReference type="Gene3D" id="1.25.40.10">
    <property type="entry name" value="Tetratricopeptide repeat domain"/>
    <property type="match status" value="1"/>
</dbReference>
<gene>
    <name evidence="2" type="ORF">GM51_17090</name>
</gene>
<proteinExistence type="predicted"/>
<comment type="caution">
    <text evidence="2">The sequence shown here is derived from an EMBL/GenBank/DDBJ whole genome shotgun (WGS) entry which is preliminary data.</text>
</comment>
<dbReference type="EMBL" id="JNSL01000145">
    <property type="protein sequence ID" value="KGA14515.1"/>
    <property type="molecule type" value="Genomic_DNA"/>
</dbReference>
<dbReference type="Pfam" id="PF14020">
    <property type="entry name" value="DUF4236"/>
    <property type="match status" value="1"/>
</dbReference>
<accession>A0A094PS04</accession>
<name>A0A094PS04_9ZZZZ</name>
<sequence length="374" mass="41265">MGFRFRRSMKILPGIRLTVGKSSVGISAGVPGARVSLNSRGRVTGSAGIPGSGLYWTESKSIKKKRAKSKSPRKVASTRTEETIVDDEVYVEDVFIPPAQALDAPLTLQREPAKAHIFSSKEEKALSALFHDIYGDQEANPPEVVFEKTRAVAQDHPELALAMQAIQVLHGSTNEGLQKESFVLADQLWPQRDALFANPLVQKYFAGITPGVMITPGIFANERYNMKALGLIYAEILQVQGNYAKALEVVEEIDSDQMTSISVADLEIALLKFDDAIATTEDIENEDDATAMLLVLRGIAFREKGFFDASLECLKQSVAKRSRSEGILNRGLWERSFTYERMGKVALAKKDLEKIMAREPSYPGLNERLSLLNA</sequence>
<protein>
    <recommendedName>
        <fullName evidence="1">DUF4236 domain-containing protein</fullName>
    </recommendedName>
</protein>
<dbReference type="InterPro" id="IPR025330">
    <property type="entry name" value="DUF4236"/>
</dbReference>